<dbReference type="AlphaFoldDB" id="A0A830HNN2"/>
<keyword evidence="6" id="KW-0808">Transferase</keyword>
<keyword evidence="15" id="KW-1185">Reference proteome</keyword>
<dbReference type="Gene3D" id="1.25.40.120">
    <property type="entry name" value="Protein prenylyltransferase"/>
    <property type="match status" value="1"/>
</dbReference>
<comment type="caution">
    <text evidence="14">The sequence shown here is derived from an EMBL/GenBank/DDBJ whole genome shotgun (WGS) entry which is preliminary data.</text>
</comment>
<dbReference type="InterPro" id="IPR002088">
    <property type="entry name" value="Prenyl_trans_a"/>
</dbReference>
<evidence type="ECO:0000256" key="7">
    <source>
        <dbReference type="ARBA" id="ARBA00022737"/>
    </source>
</evidence>
<reference evidence="14" key="1">
    <citation type="submission" date="2020-10" db="EMBL/GenBank/DDBJ databases">
        <title>Unveiling of a novel bifunctional photoreceptor, Dualchrome1, isolated from a cosmopolitan green alga.</title>
        <authorList>
            <person name="Suzuki S."/>
            <person name="Kawachi M."/>
        </authorList>
    </citation>
    <scope>NUCLEOTIDE SEQUENCE</scope>
    <source>
        <strain evidence="14">NIES 2893</strain>
    </source>
</reference>
<dbReference type="GO" id="GO:0004662">
    <property type="term" value="F:CAAX-protein geranylgeranyltransferase activity"/>
    <property type="evidence" value="ECO:0007669"/>
    <property type="project" value="UniProtKB-EC"/>
</dbReference>
<keyword evidence="5" id="KW-0637">Prenyltransferase</keyword>
<dbReference type="SUPFAM" id="SSF48439">
    <property type="entry name" value="Protein prenylyltransferase"/>
    <property type="match status" value="1"/>
</dbReference>
<dbReference type="PANTHER" id="PTHR11129">
    <property type="entry name" value="PROTEIN FARNESYLTRANSFERASE ALPHA SUBUNIT/RAB GERANYLGERANYL TRANSFERASE ALPHA SUBUNIT"/>
    <property type="match status" value="1"/>
</dbReference>
<protein>
    <recommendedName>
        <fullName evidence="9">Protein farnesyltransferase/geranylgeranyltransferase type-1 subunit alpha</fullName>
        <ecNumber evidence="4">2.5.1.58</ecNumber>
        <ecNumber evidence="3">2.5.1.59</ecNumber>
    </recommendedName>
    <alternativeName>
        <fullName evidence="12">CAAX farnesyltransferase subunit alpha</fullName>
    </alternativeName>
    <alternativeName>
        <fullName evidence="11">FTase-alpha</fullName>
    </alternativeName>
    <alternativeName>
        <fullName evidence="10">Ras proteins prenyltransferase subunit alpha</fullName>
    </alternativeName>
    <alternativeName>
        <fullName evidence="13">Type I protein geranyl-geranyltransferase subunit alpha</fullName>
    </alternativeName>
</protein>
<dbReference type="EMBL" id="BNJQ01000020">
    <property type="protein sequence ID" value="GHP08313.1"/>
    <property type="molecule type" value="Genomic_DNA"/>
</dbReference>
<evidence type="ECO:0000256" key="3">
    <source>
        <dbReference type="ARBA" id="ARBA00012700"/>
    </source>
</evidence>
<comment type="cofactor">
    <cofactor evidence="1">
        <name>Mg(2+)</name>
        <dbReference type="ChEBI" id="CHEBI:18420"/>
    </cofactor>
</comment>
<proteinExistence type="inferred from homology"/>
<evidence type="ECO:0000256" key="12">
    <source>
        <dbReference type="ARBA" id="ARBA00043086"/>
    </source>
</evidence>
<dbReference type="GO" id="GO:0004660">
    <property type="term" value="F:protein farnesyltransferase activity"/>
    <property type="evidence" value="ECO:0007669"/>
    <property type="project" value="UniProtKB-EC"/>
</dbReference>
<keyword evidence="7" id="KW-0677">Repeat</keyword>
<dbReference type="GO" id="GO:0005965">
    <property type="term" value="C:protein farnesyltransferase complex"/>
    <property type="evidence" value="ECO:0007669"/>
    <property type="project" value="TreeGrafter"/>
</dbReference>
<evidence type="ECO:0000256" key="6">
    <source>
        <dbReference type="ARBA" id="ARBA00022679"/>
    </source>
</evidence>
<evidence type="ECO:0000256" key="13">
    <source>
        <dbReference type="ARBA" id="ARBA00043219"/>
    </source>
</evidence>
<keyword evidence="8" id="KW-0460">Magnesium</keyword>
<dbReference type="PROSITE" id="PS51147">
    <property type="entry name" value="PFTA"/>
    <property type="match status" value="3"/>
</dbReference>
<dbReference type="OrthoDB" id="272289at2759"/>
<accession>A0A830HNN2</accession>
<evidence type="ECO:0000256" key="11">
    <source>
        <dbReference type="ARBA" id="ARBA00042436"/>
    </source>
</evidence>
<evidence type="ECO:0000256" key="10">
    <source>
        <dbReference type="ARBA" id="ARBA00041392"/>
    </source>
</evidence>
<evidence type="ECO:0000256" key="2">
    <source>
        <dbReference type="ARBA" id="ARBA00006734"/>
    </source>
</evidence>
<evidence type="ECO:0000256" key="4">
    <source>
        <dbReference type="ARBA" id="ARBA00012702"/>
    </source>
</evidence>
<sequence>MASMSDAWAHDYSDLSPGTTSSMSPPPVVCIAHAPAVRKTQMILHALIRKQEYSARTVAITASALRNNPADYTAFAVRRLCLTQARDTHVSNLARMLEEEFAFTGDFVEMFPKNYQLWGHRRWLADTFAISDSNGKSEEDTQQCLLDEMAFAHVAIEDDNKNYHAWSHRAYFLQKAANVLPSAAADRMFQAEMAYTARLLDVDNSNNSAWNARHLAVTLLFESATTSHDTDEAQARVDAAMASETAFALARLEVDPSNEAVWSYITDLVAPADDELARVPWRAHAAHAAAAAAATLDALASALVNKDDGKTAANALEYRLHRACQASSRAENAENAREACEDARAACKSLERVDGAMRAGLWRFRRECI</sequence>
<evidence type="ECO:0000256" key="5">
    <source>
        <dbReference type="ARBA" id="ARBA00022602"/>
    </source>
</evidence>
<evidence type="ECO:0000256" key="1">
    <source>
        <dbReference type="ARBA" id="ARBA00001946"/>
    </source>
</evidence>
<evidence type="ECO:0000313" key="14">
    <source>
        <dbReference type="EMBL" id="GHP08313.1"/>
    </source>
</evidence>
<evidence type="ECO:0000256" key="8">
    <source>
        <dbReference type="ARBA" id="ARBA00022842"/>
    </source>
</evidence>
<dbReference type="GO" id="GO:0005953">
    <property type="term" value="C:CAAX-protein geranylgeranyltransferase complex"/>
    <property type="evidence" value="ECO:0007669"/>
    <property type="project" value="TreeGrafter"/>
</dbReference>
<gene>
    <name evidence="14" type="ORF">PPROV_000705300</name>
</gene>
<dbReference type="EC" id="2.5.1.59" evidence="3"/>
<dbReference type="Pfam" id="PF01239">
    <property type="entry name" value="PPTA"/>
    <property type="match status" value="3"/>
</dbReference>
<name>A0A830HNN2_9CHLO</name>
<dbReference type="EC" id="2.5.1.58" evidence="4"/>
<dbReference type="Proteomes" id="UP000660262">
    <property type="component" value="Unassembled WGS sequence"/>
</dbReference>
<evidence type="ECO:0000313" key="15">
    <source>
        <dbReference type="Proteomes" id="UP000660262"/>
    </source>
</evidence>
<dbReference type="PANTHER" id="PTHR11129:SF1">
    <property type="entry name" value="PROTEIN FARNESYLTRANSFERASE_GERANYLGERANYLTRANSFERASE TYPE-1 SUBUNIT ALPHA"/>
    <property type="match status" value="1"/>
</dbReference>
<evidence type="ECO:0000256" key="9">
    <source>
        <dbReference type="ARBA" id="ARBA00040965"/>
    </source>
</evidence>
<comment type="similarity">
    <text evidence="2">Belongs to the protein prenyltransferase subunit alpha family.</text>
</comment>
<organism evidence="14 15">
    <name type="scientific">Pycnococcus provasolii</name>
    <dbReference type="NCBI Taxonomy" id="41880"/>
    <lineage>
        <taxon>Eukaryota</taxon>
        <taxon>Viridiplantae</taxon>
        <taxon>Chlorophyta</taxon>
        <taxon>Pseudoscourfieldiophyceae</taxon>
        <taxon>Pseudoscourfieldiales</taxon>
        <taxon>Pycnococcaceae</taxon>
        <taxon>Pycnococcus</taxon>
    </lineage>
</organism>